<feature type="region of interest" description="Disordered" evidence="1">
    <location>
        <begin position="247"/>
        <end position="474"/>
    </location>
</feature>
<feature type="compositionally biased region" description="Polar residues" evidence="1">
    <location>
        <begin position="398"/>
        <end position="410"/>
    </location>
</feature>
<dbReference type="EMBL" id="JAUKPO010000001">
    <property type="protein sequence ID" value="MDO1445386.1"/>
    <property type="molecule type" value="Genomic_DNA"/>
</dbReference>
<feature type="compositionally biased region" description="Polar residues" evidence="1">
    <location>
        <begin position="295"/>
        <end position="315"/>
    </location>
</feature>
<keyword evidence="3" id="KW-1185">Reference proteome</keyword>
<feature type="compositionally biased region" description="Low complexity" evidence="1">
    <location>
        <begin position="89"/>
        <end position="112"/>
    </location>
</feature>
<feature type="compositionally biased region" description="Basic and acidic residues" evidence="1">
    <location>
        <begin position="278"/>
        <end position="289"/>
    </location>
</feature>
<evidence type="ECO:0000256" key="1">
    <source>
        <dbReference type="SAM" id="MobiDB-lite"/>
    </source>
</evidence>
<feature type="compositionally biased region" description="Low complexity" evidence="1">
    <location>
        <begin position="376"/>
        <end position="397"/>
    </location>
</feature>
<reference evidence="2" key="1">
    <citation type="submission" date="2023-07" db="EMBL/GenBank/DDBJ databases">
        <title>The genome sequence of Rhodocytophaga aerolata KACC 12507.</title>
        <authorList>
            <person name="Zhang X."/>
        </authorList>
    </citation>
    <scope>NUCLEOTIDE SEQUENCE</scope>
    <source>
        <strain evidence="2">KACC 12507</strain>
    </source>
</reference>
<feature type="compositionally biased region" description="Polar residues" evidence="1">
    <location>
        <begin position="334"/>
        <end position="364"/>
    </location>
</feature>
<accession>A0ABT8QZX3</accession>
<proteinExistence type="predicted"/>
<feature type="compositionally biased region" description="Basic and acidic residues" evidence="1">
    <location>
        <begin position="316"/>
        <end position="330"/>
    </location>
</feature>
<protein>
    <recommendedName>
        <fullName evidence="4">Prolyl-tRNA synthetase</fullName>
    </recommendedName>
</protein>
<dbReference type="RefSeq" id="WP_302036175.1">
    <property type="nucleotide sequence ID" value="NZ_JAUKPO010000001.1"/>
</dbReference>
<comment type="caution">
    <text evidence="2">The sequence shown here is derived from an EMBL/GenBank/DDBJ whole genome shotgun (WGS) entry which is preliminary data.</text>
</comment>
<feature type="region of interest" description="Disordered" evidence="1">
    <location>
        <begin position="84"/>
        <end position="112"/>
    </location>
</feature>
<evidence type="ECO:0000313" key="3">
    <source>
        <dbReference type="Proteomes" id="UP001168528"/>
    </source>
</evidence>
<evidence type="ECO:0008006" key="4">
    <source>
        <dbReference type="Google" id="ProtNLM"/>
    </source>
</evidence>
<feature type="compositionally biased region" description="Polar residues" evidence="1">
    <location>
        <begin position="247"/>
        <end position="264"/>
    </location>
</feature>
<feature type="compositionally biased region" description="Low complexity" evidence="1">
    <location>
        <begin position="414"/>
        <end position="474"/>
    </location>
</feature>
<gene>
    <name evidence="2" type="ORF">Q0590_03940</name>
</gene>
<evidence type="ECO:0000313" key="2">
    <source>
        <dbReference type="EMBL" id="MDO1445386.1"/>
    </source>
</evidence>
<organism evidence="2 3">
    <name type="scientific">Rhodocytophaga aerolata</name>
    <dbReference type="NCBI Taxonomy" id="455078"/>
    <lineage>
        <taxon>Bacteria</taxon>
        <taxon>Pseudomonadati</taxon>
        <taxon>Bacteroidota</taxon>
        <taxon>Cytophagia</taxon>
        <taxon>Cytophagales</taxon>
        <taxon>Rhodocytophagaceae</taxon>
        <taxon>Rhodocytophaga</taxon>
    </lineage>
</organism>
<dbReference type="Proteomes" id="UP001168528">
    <property type="component" value="Unassembled WGS sequence"/>
</dbReference>
<name>A0ABT8QZX3_9BACT</name>
<sequence>MKTTQSLKYLLFAGIVGVWGCSSQQYSQNQEYDDLYFSSKDREQVTLTASASSTDYSNIENKGVASEDYSQKNVNPEYIQQYADQNRQNSSTTNNDSYSADDNSYYDENYSRNNNPIGLARGYERYNNGGTTVNVFPSIGFGGGYYGGSAFYDPFYDPYFFNNGFYDPFFNRPFYGRPGWNINISYNYGWGNPWGWGRSAYWYDPFYNPYRSWGYWGDPYYSGFYNRPYYGWGGGWNRNNVIIVNPGNDNGSRQVRTSPRSNRGSAVVNDNFNNTPRTTRDTRGGRVDQSEGAAGTNTSPNYSDNTNRRPSNVSTDESRPARAIRPRSDANPDYQPQNTQPSYNNNSGNRTYSPNVNNGSNDGGITNPRAVRPRSNNDSYQNQNSNRSYDNNSNRSSAPTYNSTPSSGRSPRTYDNSRSNNSWNNNSSNDSYRSNGSFNNNSSGGSYSSPSSAPSRSSSSGSSSGGSSPRRSPR</sequence>